<dbReference type="AlphaFoldDB" id="A0A0D7X986"/>
<proteinExistence type="predicted"/>
<dbReference type="PATRIC" id="fig|159743.3.peg.257"/>
<gene>
    <name evidence="1" type="ORF">QD47_01115</name>
</gene>
<name>A0A0D7X986_9BACL</name>
<dbReference type="InterPro" id="IPR000944">
    <property type="entry name" value="Tscrpt_reg_Rrf2"/>
</dbReference>
<dbReference type="PANTHER" id="PTHR33221">
    <property type="entry name" value="WINGED HELIX-TURN-HELIX TRANSCRIPTIONAL REGULATOR, RRF2 FAMILY"/>
    <property type="match status" value="1"/>
</dbReference>
<dbReference type="SUPFAM" id="SSF46785">
    <property type="entry name" value="Winged helix' DNA-binding domain"/>
    <property type="match status" value="1"/>
</dbReference>
<dbReference type="PANTHER" id="PTHR33221:SF15">
    <property type="entry name" value="HTH-TYPE TRANSCRIPTIONAL REGULATOR YWGB-RELATED"/>
    <property type="match status" value="1"/>
</dbReference>
<accession>A0A0D7X986</accession>
<organism evidence="1 2">
    <name type="scientific">Paenibacillus terrae</name>
    <dbReference type="NCBI Taxonomy" id="159743"/>
    <lineage>
        <taxon>Bacteria</taxon>
        <taxon>Bacillati</taxon>
        <taxon>Bacillota</taxon>
        <taxon>Bacilli</taxon>
        <taxon>Bacillales</taxon>
        <taxon>Paenibacillaceae</taxon>
        <taxon>Paenibacillus</taxon>
    </lineage>
</organism>
<dbReference type="OrthoDB" id="32510at2"/>
<dbReference type="InterPro" id="IPR036390">
    <property type="entry name" value="WH_DNA-bd_sf"/>
</dbReference>
<dbReference type="Gene3D" id="1.10.10.10">
    <property type="entry name" value="Winged helix-like DNA-binding domain superfamily/Winged helix DNA-binding domain"/>
    <property type="match status" value="1"/>
</dbReference>
<dbReference type="GO" id="GO:0003700">
    <property type="term" value="F:DNA-binding transcription factor activity"/>
    <property type="evidence" value="ECO:0007669"/>
    <property type="project" value="TreeGrafter"/>
</dbReference>
<dbReference type="Pfam" id="PF02082">
    <property type="entry name" value="Rrf2"/>
    <property type="match status" value="1"/>
</dbReference>
<dbReference type="PROSITE" id="PS51197">
    <property type="entry name" value="HTH_RRF2_2"/>
    <property type="match status" value="1"/>
</dbReference>
<dbReference type="Proteomes" id="UP000032534">
    <property type="component" value="Unassembled WGS sequence"/>
</dbReference>
<dbReference type="EMBL" id="JTHP01000001">
    <property type="protein sequence ID" value="KJD47583.1"/>
    <property type="molecule type" value="Genomic_DNA"/>
</dbReference>
<evidence type="ECO:0000313" key="1">
    <source>
        <dbReference type="EMBL" id="KJD47583.1"/>
    </source>
</evidence>
<protein>
    <submittedName>
        <fullName evidence="1">Transcriptional regulator</fullName>
    </submittedName>
</protein>
<comment type="caution">
    <text evidence="1">The sequence shown here is derived from an EMBL/GenBank/DDBJ whole genome shotgun (WGS) entry which is preliminary data.</text>
</comment>
<dbReference type="RefSeq" id="WP_044644368.1">
    <property type="nucleotide sequence ID" value="NZ_JTHP01000001.1"/>
</dbReference>
<sequence>MNSEKRLRTATPRWLGVAVKALVYLEKHGELCASGSIARSIDCEVTLVRRVLTRLVQAELIAAREGREGGYVLTRSADHITLADIYHAIEICDPIFPGMMHESETNPFCEELATAVSEIVVESERRMLEVWESHTLASLAKRTTLVVGGSSHSEGEDAKASSKED</sequence>
<reference evidence="1 2" key="1">
    <citation type="submission" date="2014-11" db="EMBL/GenBank/DDBJ databases">
        <title>Draft Genome Sequences of Paenibacillus polymyxa NRRL B-30509 and Paenibacillus terrae NRRL B-30644, Strains from a Poultry Environment that Produce Tridecaptin A and Paenicidins.</title>
        <authorList>
            <person name="van Belkum M.J."/>
            <person name="Lohans C.T."/>
            <person name="Vederas J.C."/>
        </authorList>
    </citation>
    <scope>NUCLEOTIDE SEQUENCE [LARGE SCALE GENOMIC DNA]</scope>
    <source>
        <strain evidence="1 2">NRRL B-30644</strain>
    </source>
</reference>
<dbReference type="GO" id="GO:0005829">
    <property type="term" value="C:cytosol"/>
    <property type="evidence" value="ECO:0007669"/>
    <property type="project" value="TreeGrafter"/>
</dbReference>
<dbReference type="InterPro" id="IPR036388">
    <property type="entry name" value="WH-like_DNA-bd_sf"/>
</dbReference>
<evidence type="ECO:0000313" key="2">
    <source>
        <dbReference type="Proteomes" id="UP000032534"/>
    </source>
</evidence>
<keyword evidence="2" id="KW-1185">Reference proteome</keyword>